<dbReference type="InterPro" id="IPR020565">
    <property type="entry name" value="ImidazoleglycerP_deHydtase_CS"/>
</dbReference>
<dbReference type="UniPathway" id="UPA00031">
    <property type="reaction ID" value="UER00011"/>
</dbReference>
<protein>
    <recommendedName>
        <fullName evidence="2 6">Imidazoleglycerol-phosphate dehydratase</fullName>
        <shortName evidence="6">IGPD</shortName>
        <ecNumber evidence="6 7">4.2.1.19</ecNumber>
    </recommendedName>
</protein>
<dbReference type="InterPro" id="IPR000807">
    <property type="entry name" value="ImidazoleglycerolP_deHydtase"/>
</dbReference>
<dbReference type="GO" id="GO:0000105">
    <property type="term" value="P:L-histidine biosynthetic process"/>
    <property type="evidence" value="ECO:0007669"/>
    <property type="project" value="UniProtKB-UniRule"/>
</dbReference>
<evidence type="ECO:0000256" key="6">
    <source>
        <dbReference type="HAMAP-Rule" id="MF_00076"/>
    </source>
</evidence>
<dbReference type="CDD" id="cd07914">
    <property type="entry name" value="IGPD"/>
    <property type="match status" value="1"/>
</dbReference>
<dbReference type="AlphaFoldDB" id="A0A1Y4LP35"/>
<dbReference type="NCBIfam" id="NF002114">
    <property type="entry name" value="PRK00951.2-4"/>
    <property type="match status" value="1"/>
</dbReference>
<dbReference type="NCBIfam" id="NF002111">
    <property type="entry name" value="PRK00951.2-1"/>
    <property type="match status" value="1"/>
</dbReference>
<dbReference type="EMBL" id="NFKL01000014">
    <property type="protein sequence ID" value="OUP57279.1"/>
    <property type="molecule type" value="Genomic_DNA"/>
</dbReference>
<evidence type="ECO:0000313" key="8">
    <source>
        <dbReference type="EMBL" id="OUP57279.1"/>
    </source>
</evidence>
<dbReference type="PROSITE" id="PS00955">
    <property type="entry name" value="IGP_DEHYDRATASE_2"/>
    <property type="match status" value="1"/>
</dbReference>
<sequence length="191" mass="20637">MRQATICRETKETQIALYLNLEGGERKIETGIGFFDHMLGSFAVHGGFGLILKCTGDLEVDGHHTVEDVGIALGQALARILGDRAGIARFGSSYVPMDEALGFCALDISGRPYLVYDAPMPQPMCGQYDTCLTVEFMRAFATHAGITLHLKSMYGDNAHHITEALYKALARALRQAVTETGGEVLSAKGVL</sequence>
<organism evidence="8 9">
    <name type="scientific">Butyricicoccus pullicaecorum</name>
    <dbReference type="NCBI Taxonomy" id="501571"/>
    <lineage>
        <taxon>Bacteria</taxon>
        <taxon>Bacillati</taxon>
        <taxon>Bacillota</taxon>
        <taxon>Clostridia</taxon>
        <taxon>Eubacteriales</taxon>
        <taxon>Butyricicoccaceae</taxon>
        <taxon>Butyricicoccus</taxon>
    </lineage>
</organism>
<evidence type="ECO:0000313" key="9">
    <source>
        <dbReference type="Proteomes" id="UP000195326"/>
    </source>
</evidence>
<dbReference type="EC" id="4.2.1.19" evidence="6 7"/>
<dbReference type="Gene3D" id="3.30.230.40">
    <property type="entry name" value="Imidazole glycerol phosphate dehydratase, domain 1"/>
    <property type="match status" value="2"/>
</dbReference>
<dbReference type="PROSITE" id="PS00954">
    <property type="entry name" value="IGP_DEHYDRATASE_1"/>
    <property type="match status" value="1"/>
</dbReference>
<keyword evidence="6" id="KW-0963">Cytoplasm</keyword>
<dbReference type="GO" id="GO:0005737">
    <property type="term" value="C:cytoplasm"/>
    <property type="evidence" value="ECO:0007669"/>
    <property type="project" value="UniProtKB-SubCell"/>
</dbReference>
<dbReference type="FunFam" id="3.30.230.40:FF:000003">
    <property type="entry name" value="Imidazoleglycerol-phosphate dehydratase HisB"/>
    <property type="match status" value="1"/>
</dbReference>
<evidence type="ECO:0000256" key="1">
    <source>
        <dbReference type="ARBA" id="ARBA00005047"/>
    </source>
</evidence>
<comment type="catalytic activity">
    <reaction evidence="6 7">
        <text>D-erythro-1-(imidazol-4-yl)glycerol 3-phosphate = 3-(imidazol-4-yl)-2-oxopropyl phosphate + H2O</text>
        <dbReference type="Rhea" id="RHEA:11040"/>
        <dbReference type="ChEBI" id="CHEBI:15377"/>
        <dbReference type="ChEBI" id="CHEBI:57766"/>
        <dbReference type="ChEBI" id="CHEBI:58278"/>
        <dbReference type="EC" id="4.2.1.19"/>
    </reaction>
</comment>
<keyword evidence="5 6" id="KW-0456">Lyase</keyword>
<evidence type="ECO:0000256" key="4">
    <source>
        <dbReference type="ARBA" id="ARBA00023102"/>
    </source>
</evidence>
<evidence type="ECO:0000256" key="5">
    <source>
        <dbReference type="ARBA" id="ARBA00023239"/>
    </source>
</evidence>
<name>A0A1Y4LP35_9FIRM</name>
<dbReference type="Proteomes" id="UP000195326">
    <property type="component" value="Unassembled WGS sequence"/>
</dbReference>
<keyword evidence="3 6" id="KW-0028">Amino-acid biosynthesis</keyword>
<gene>
    <name evidence="6 8" type="primary">hisB</name>
    <name evidence="8" type="ORF">B5F15_10430</name>
</gene>
<comment type="similarity">
    <text evidence="6 7">Belongs to the imidazoleglycerol-phosphate dehydratase family.</text>
</comment>
<dbReference type="InterPro" id="IPR020568">
    <property type="entry name" value="Ribosomal_Su5_D2-typ_SF"/>
</dbReference>
<dbReference type="PANTHER" id="PTHR23133">
    <property type="entry name" value="IMIDAZOLEGLYCEROL-PHOSPHATE DEHYDRATASE HIS7"/>
    <property type="match status" value="1"/>
</dbReference>
<comment type="pathway">
    <text evidence="1 6 7">Amino-acid biosynthesis; L-histidine biosynthesis; L-histidine from 5-phospho-alpha-D-ribose 1-diphosphate: step 6/9.</text>
</comment>
<comment type="subcellular location">
    <subcellularLocation>
        <location evidence="6 7">Cytoplasm</location>
    </subcellularLocation>
</comment>
<dbReference type="GO" id="GO:0004424">
    <property type="term" value="F:imidazoleglycerol-phosphate dehydratase activity"/>
    <property type="evidence" value="ECO:0007669"/>
    <property type="project" value="UniProtKB-UniRule"/>
</dbReference>
<evidence type="ECO:0000256" key="2">
    <source>
        <dbReference type="ARBA" id="ARBA00016664"/>
    </source>
</evidence>
<keyword evidence="4 6" id="KW-0368">Histidine biosynthesis</keyword>
<comment type="caution">
    <text evidence="8">The sequence shown here is derived from an EMBL/GenBank/DDBJ whole genome shotgun (WGS) entry which is preliminary data.</text>
</comment>
<proteinExistence type="inferred from homology"/>
<dbReference type="Pfam" id="PF00475">
    <property type="entry name" value="IGPD"/>
    <property type="match status" value="1"/>
</dbReference>
<dbReference type="InterPro" id="IPR038494">
    <property type="entry name" value="IGPD_sf"/>
</dbReference>
<accession>A0A1Y4LP35</accession>
<dbReference type="HAMAP" id="MF_00076">
    <property type="entry name" value="HisB"/>
    <property type="match status" value="1"/>
</dbReference>
<dbReference type="PANTHER" id="PTHR23133:SF2">
    <property type="entry name" value="IMIDAZOLEGLYCEROL-PHOSPHATE DEHYDRATASE"/>
    <property type="match status" value="1"/>
</dbReference>
<evidence type="ECO:0000256" key="7">
    <source>
        <dbReference type="RuleBase" id="RU000599"/>
    </source>
</evidence>
<dbReference type="STRING" id="501571.GCA_900143195_03091"/>
<reference evidence="9" key="1">
    <citation type="submission" date="2017-04" db="EMBL/GenBank/DDBJ databases">
        <title>Function of individual gut microbiota members based on whole genome sequencing of pure cultures obtained from chicken caecum.</title>
        <authorList>
            <person name="Medvecky M."/>
            <person name="Cejkova D."/>
            <person name="Polansky O."/>
            <person name="Karasova D."/>
            <person name="Kubasova T."/>
            <person name="Cizek A."/>
            <person name="Rychlik I."/>
        </authorList>
    </citation>
    <scope>NUCLEOTIDE SEQUENCE [LARGE SCALE GENOMIC DNA]</scope>
    <source>
        <strain evidence="9">An179</strain>
    </source>
</reference>
<dbReference type="SUPFAM" id="SSF54211">
    <property type="entry name" value="Ribosomal protein S5 domain 2-like"/>
    <property type="match status" value="2"/>
</dbReference>
<evidence type="ECO:0000256" key="3">
    <source>
        <dbReference type="ARBA" id="ARBA00022605"/>
    </source>
</evidence>
<dbReference type="FunFam" id="3.30.230.40:FF:000001">
    <property type="entry name" value="Imidazoleglycerol-phosphate dehydratase HisB"/>
    <property type="match status" value="1"/>
</dbReference>